<gene>
    <name evidence="1" type="ORF">PXEA_LOCUS26989</name>
</gene>
<keyword evidence="2" id="KW-1185">Reference proteome</keyword>
<reference evidence="1" key="1">
    <citation type="submission" date="2018-11" db="EMBL/GenBank/DDBJ databases">
        <authorList>
            <consortium name="Pathogen Informatics"/>
        </authorList>
    </citation>
    <scope>NUCLEOTIDE SEQUENCE</scope>
</reference>
<name>A0A448XCL2_9PLAT</name>
<protein>
    <submittedName>
        <fullName evidence="1">Uncharacterized protein</fullName>
    </submittedName>
</protein>
<dbReference type="AlphaFoldDB" id="A0A448XCL2"/>
<proteinExistence type="predicted"/>
<comment type="caution">
    <text evidence="1">The sequence shown here is derived from an EMBL/GenBank/DDBJ whole genome shotgun (WGS) entry which is preliminary data.</text>
</comment>
<sequence length="71" mass="7678">MRCGLTPKENSDLMSDGLSVPSIKSRIAQATCLNSEMNGLRPLENGINGHQEMANVNVKALKEQHVNSLVS</sequence>
<evidence type="ECO:0000313" key="1">
    <source>
        <dbReference type="EMBL" id="VEL33549.1"/>
    </source>
</evidence>
<dbReference type="Proteomes" id="UP000784294">
    <property type="component" value="Unassembled WGS sequence"/>
</dbReference>
<evidence type="ECO:0000313" key="2">
    <source>
        <dbReference type="Proteomes" id="UP000784294"/>
    </source>
</evidence>
<accession>A0A448XCL2</accession>
<dbReference type="EMBL" id="CAAALY010245982">
    <property type="protein sequence ID" value="VEL33549.1"/>
    <property type="molecule type" value="Genomic_DNA"/>
</dbReference>
<organism evidence="1 2">
    <name type="scientific">Protopolystoma xenopodis</name>
    <dbReference type="NCBI Taxonomy" id="117903"/>
    <lineage>
        <taxon>Eukaryota</taxon>
        <taxon>Metazoa</taxon>
        <taxon>Spiralia</taxon>
        <taxon>Lophotrochozoa</taxon>
        <taxon>Platyhelminthes</taxon>
        <taxon>Monogenea</taxon>
        <taxon>Polyopisthocotylea</taxon>
        <taxon>Polystomatidea</taxon>
        <taxon>Polystomatidae</taxon>
        <taxon>Protopolystoma</taxon>
    </lineage>
</organism>